<reference evidence="1" key="1">
    <citation type="submission" date="2014-12" db="EMBL/GenBank/DDBJ databases">
        <title>Insight into the proteome of Arion vulgaris.</title>
        <authorList>
            <person name="Aradska J."/>
            <person name="Bulat T."/>
            <person name="Smidak R."/>
            <person name="Sarate P."/>
            <person name="Gangsoo J."/>
            <person name="Sialana F."/>
            <person name="Bilban M."/>
            <person name="Lubec G."/>
        </authorList>
    </citation>
    <scope>NUCLEOTIDE SEQUENCE</scope>
    <source>
        <tissue evidence="1">Skin</tissue>
    </source>
</reference>
<protein>
    <submittedName>
        <fullName evidence="1">Uncharacterized protein</fullName>
    </submittedName>
</protein>
<gene>
    <name evidence="1" type="primary">ORF30292</name>
</gene>
<dbReference type="EMBL" id="HACG01010623">
    <property type="protein sequence ID" value="CEK57488.1"/>
    <property type="molecule type" value="Transcribed_RNA"/>
</dbReference>
<evidence type="ECO:0000313" key="1">
    <source>
        <dbReference type="EMBL" id="CEK57488.1"/>
    </source>
</evidence>
<sequence>GLPGCDLGRDWDTPAGPASASPIGASHLPRGFCLAYPNHNLVFYPFRHWGPSYSAGDSLLPELY</sequence>
<dbReference type="AlphaFoldDB" id="A0A0B6YMN0"/>
<accession>A0A0B6YMN0</accession>
<organism evidence="1">
    <name type="scientific">Arion vulgaris</name>
    <dbReference type="NCBI Taxonomy" id="1028688"/>
    <lineage>
        <taxon>Eukaryota</taxon>
        <taxon>Metazoa</taxon>
        <taxon>Spiralia</taxon>
        <taxon>Lophotrochozoa</taxon>
        <taxon>Mollusca</taxon>
        <taxon>Gastropoda</taxon>
        <taxon>Heterobranchia</taxon>
        <taxon>Euthyneura</taxon>
        <taxon>Panpulmonata</taxon>
        <taxon>Eupulmonata</taxon>
        <taxon>Stylommatophora</taxon>
        <taxon>Helicina</taxon>
        <taxon>Arionoidea</taxon>
        <taxon>Arionidae</taxon>
        <taxon>Arion</taxon>
    </lineage>
</organism>
<proteinExistence type="predicted"/>
<feature type="non-terminal residue" evidence="1">
    <location>
        <position position="1"/>
    </location>
</feature>
<name>A0A0B6YMN0_9EUPU</name>